<sequence>MKYGLNKLKTLLVAIAIIFVGFIVAWFRFFGAVQTEPGSNNVNTTTTAPGQTAKINVGISVDYGNGKVISYDSLEVNNGETAYSLLVKKMQEKNVTVKTKTYDYGTMVQSIDNIEASATNYWAYSVNGQAGSVAADKYVLKNGDLVEWKYTPLN</sequence>
<keyword evidence="1" id="KW-1133">Transmembrane helix</keyword>
<organism evidence="3 4">
    <name type="scientific">Candidatus Curtissbacteria bacterium GW2011_GWA1_40_16</name>
    <dbReference type="NCBI Taxonomy" id="1618405"/>
    <lineage>
        <taxon>Bacteria</taxon>
        <taxon>Candidatus Curtissiibacteriota</taxon>
    </lineage>
</organism>
<gene>
    <name evidence="3" type="ORF">UT84_C0018G0024</name>
</gene>
<evidence type="ECO:0000256" key="1">
    <source>
        <dbReference type="SAM" id="Phobius"/>
    </source>
</evidence>
<protein>
    <recommendedName>
        <fullName evidence="2">Transcobalamin-like C-terminal domain-containing protein</fullName>
    </recommendedName>
</protein>
<evidence type="ECO:0000313" key="4">
    <source>
        <dbReference type="Proteomes" id="UP000034531"/>
    </source>
</evidence>
<feature type="transmembrane region" description="Helical" evidence="1">
    <location>
        <begin position="12"/>
        <end position="31"/>
    </location>
</feature>
<dbReference type="AlphaFoldDB" id="A0A0G0RBU9"/>
<dbReference type="Proteomes" id="UP000034531">
    <property type="component" value="Unassembled WGS sequence"/>
</dbReference>
<accession>A0A0G0RBU9</accession>
<proteinExistence type="predicted"/>
<evidence type="ECO:0000259" key="2">
    <source>
        <dbReference type="Pfam" id="PF14478"/>
    </source>
</evidence>
<comment type="caution">
    <text evidence="3">The sequence shown here is derived from an EMBL/GenBank/DDBJ whole genome shotgun (WGS) entry which is preliminary data.</text>
</comment>
<keyword evidence="1" id="KW-0472">Membrane</keyword>
<dbReference type="Gene3D" id="2.170.130.30">
    <property type="match status" value="1"/>
</dbReference>
<reference evidence="3 4" key="1">
    <citation type="journal article" date="2015" name="Nature">
        <title>rRNA introns, odd ribosomes, and small enigmatic genomes across a large radiation of phyla.</title>
        <authorList>
            <person name="Brown C.T."/>
            <person name="Hug L.A."/>
            <person name="Thomas B.C."/>
            <person name="Sharon I."/>
            <person name="Castelle C.J."/>
            <person name="Singh A."/>
            <person name="Wilkins M.J."/>
            <person name="Williams K.H."/>
            <person name="Banfield J.F."/>
        </authorList>
    </citation>
    <scope>NUCLEOTIDE SEQUENCE [LARGE SCALE GENOMIC DNA]</scope>
</reference>
<keyword evidence="1" id="KW-0812">Transmembrane</keyword>
<evidence type="ECO:0000313" key="3">
    <source>
        <dbReference type="EMBL" id="KKR49868.1"/>
    </source>
</evidence>
<feature type="domain" description="Transcobalamin-like C-terminal" evidence="2">
    <location>
        <begin position="91"/>
        <end position="151"/>
    </location>
</feature>
<dbReference type="EMBL" id="LBYI01000018">
    <property type="protein sequence ID" value="KKR49868.1"/>
    <property type="molecule type" value="Genomic_DNA"/>
</dbReference>
<dbReference type="Pfam" id="PF14478">
    <property type="entry name" value="DUF4430"/>
    <property type="match status" value="1"/>
</dbReference>
<name>A0A0G0RBU9_9BACT</name>
<dbReference type="InterPro" id="IPR027954">
    <property type="entry name" value="Transcobalamin-like_C"/>
</dbReference>